<dbReference type="RefSeq" id="WP_114382663.1">
    <property type="nucleotide sequence ID" value="NZ_QPJD01000016.1"/>
</dbReference>
<dbReference type="AlphaFoldDB" id="A0A368VND0"/>
<dbReference type="PANTHER" id="PTHR40469:SF2">
    <property type="entry name" value="GALACTOSE-BINDING DOMAIN-LIKE SUPERFAMILY PROTEIN"/>
    <property type="match status" value="1"/>
</dbReference>
<evidence type="ECO:0000313" key="3">
    <source>
        <dbReference type="Proteomes" id="UP000252415"/>
    </source>
</evidence>
<dbReference type="InterPro" id="IPR029062">
    <property type="entry name" value="Class_I_gatase-like"/>
</dbReference>
<dbReference type="Gene3D" id="3.40.50.880">
    <property type="match status" value="1"/>
</dbReference>
<reference evidence="2 3" key="1">
    <citation type="submission" date="2018-07" db="EMBL/GenBank/DDBJ databases">
        <title>Genomic Encyclopedia of Type Strains, Phase III (KMG-III): the genomes of soil and plant-associated and newly described type strains.</title>
        <authorList>
            <person name="Whitman W."/>
        </authorList>
    </citation>
    <scope>NUCLEOTIDE SEQUENCE [LARGE SCALE GENOMIC DNA]</scope>
    <source>
        <strain evidence="2 3">CECT 7506</strain>
    </source>
</reference>
<proteinExistence type="predicted"/>
<dbReference type="OrthoDB" id="9785923at2"/>
<accession>A0A368VND0</accession>
<keyword evidence="3" id="KW-1185">Reference proteome</keyword>
<organism evidence="2 3">
    <name type="scientific">Paenibacillus prosopidis</name>
    <dbReference type="NCBI Taxonomy" id="630520"/>
    <lineage>
        <taxon>Bacteria</taxon>
        <taxon>Bacillati</taxon>
        <taxon>Bacillota</taxon>
        <taxon>Bacilli</taxon>
        <taxon>Bacillales</taxon>
        <taxon>Paenibacillaceae</taxon>
        <taxon>Paenibacillus</taxon>
    </lineage>
</organism>
<dbReference type="InterPro" id="IPR029010">
    <property type="entry name" value="ThuA-like"/>
</dbReference>
<comment type="caution">
    <text evidence="2">The sequence shown here is derived from an EMBL/GenBank/DDBJ whole genome shotgun (WGS) entry which is preliminary data.</text>
</comment>
<dbReference type="PANTHER" id="PTHR40469">
    <property type="entry name" value="SECRETED GLYCOSYL HYDROLASE"/>
    <property type="match status" value="1"/>
</dbReference>
<sequence>MTQLRSFGAVSDNPWRRAGIKTALIVQGGYPGHYPREVAEILAGILRQEHFVVEISDTLDVFLDTEKLNRTDLIVPVWTVGTITEEQLNNLLNAVAGGTGLAGLHGGIVDAFRGEIRYQGMVGGQFVAHPGDAGVTYVVYMTDPHNPLVSGIGNFVVTSEQYYLLVDPSIQVLAVTRFDCVQPPLVWRPVTMPAAWWKMYGRGRVYVLTLGHAPETVLIPQVTEMIRRGMVWAAR</sequence>
<dbReference type="Pfam" id="PF06283">
    <property type="entry name" value="ThuA"/>
    <property type="match status" value="1"/>
</dbReference>
<dbReference type="Proteomes" id="UP000252415">
    <property type="component" value="Unassembled WGS sequence"/>
</dbReference>
<name>A0A368VND0_9BACL</name>
<dbReference type="EMBL" id="QPJD01000016">
    <property type="protein sequence ID" value="RCW42495.1"/>
    <property type="molecule type" value="Genomic_DNA"/>
</dbReference>
<evidence type="ECO:0000313" key="2">
    <source>
        <dbReference type="EMBL" id="RCW42495.1"/>
    </source>
</evidence>
<gene>
    <name evidence="2" type="ORF">DFP97_11657</name>
</gene>
<dbReference type="SUPFAM" id="SSF52317">
    <property type="entry name" value="Class I glutamine amidotransferase-like"/>
    <property type="match status" value="1"/>
</dbReference>
<protein>
    <recommendedName>
        <fullName evidence="1">ThuA-like domain-containing protein</fullName>
    </recommendedName>
</protein>
<feature type="domain" description="ThuA-like" evidence="1">
    <location>
        <begin position="23"/>
        <end position="233"/>
    </location>
</feature>
<evidence type="ECO:0000259" key="1">
    <source>
        <dbReference type="Pfam" id="PF06283"/>
    </source>
</evidence>